<organism evidence="2 3">
    <name type="scientific">Tothia fuscella</name>
    <dbReference type="NCBI Taxonomy" id="1048955"/>
    <lineage>
        <taxon>Eukaryota</taxon>
        <taxon>Fungi</taxon>
        <taxon>Dikarya</taxon>
        <taxon>Ascomycota</taxon>
        <taxon>Pezizomycotina</taxon>
        <taxon>Dothideomycetes</taxon>
        <taxon>Pleosporomycetidae</taxon>
        <taxon>Venturiales</taxon>
        <taxon>Cylindrosympodiaceae</taxon>
        <taxon>Tothia</taxon>
    </lineage>
</organism>
<feature type="region of interest" description="Disordered" evidence="1">
    <location>
        <begin position="113"/>
        <end position="132"/>
    </location>
</feature>
<dbReference type="AlphaFoldDB" id="A0A9P4NMD6"/>
<reference evidence="2" key="1">
    <citation type="journal article" date="2020" name="Stud. Mycol.">
        <title>101 Dothideomycetes genomes: a test case for predicting lifestyles and emergence of pathogens.</title>
        <authorList>
            <person name="Haridas S."/>
            <person name="Albert R."/>
            <person name="Binder M."/>
            <person name="Bloem J."/>
            <person name="Labutti K."/>
            <person name="Salamov A."/>
            <person name="Andreopoulos B."/>
            <person name="Baker S."/>
            <person name="Barry K."/>
            <person name="Bills G."/>
            <person name="Bluhm B."/>
            <person name="Cannon C."/>
            <person name="Castanera R."/>
            <person name="Culley D."/>
            <person name="Daum C."/>
            <person name="Ezra D."/>
            <person name="Gonzalez J."/>
            <person name="Henrissat B."/>
            <person name="Kuo A."/>
            <person name="Liang C."/>
            <person name="Lipzen A."/>
            <person name="Lutzoni F."/>
            <person name="Magnuson J."/>
            <person name="Mondo S."/>
            <person name="Nolan M."/>
            <person name="Ohm R."/>
            <person name="Pangilinan J."/>
            <person name="Park H.-J."/>
            <person name="Ramirez L."/>
            <person name="Alfaro M."/>
            <person name="Sun H."/>
            <person name="Tritt A."/>
            <person name="Yoshinaga Y."/>
            <person name="Zwiers L.-H."/>
            <person name="Turgeon B."/>
            <person name="Goodwin S."/>
            <person name="Spatafora J."/>
            <person name="Crous P."/>
            <person name="Grigoriev I."/>
        </authorList>
    </citation>
    <scope>NUCLEOTIDE SEQUENCE</scope>
    <source>
        <strain evidence="2">CBS 130266</strain>
    </source>
</reference>
<evidence type="ECO:0000256" key="1">
    <source>
        <dbReference type="SAM" id="MobiDB-lite"/>
    </source>
</evidence>
<protein>
    <submittedName>
        <fullName evidence="2">Uncharacterized protein</fullName>
    </submittedName>
</protein>
<dbReference type="Proteomes" id="UP000800235">
    <property type="component" value="Unassembled WGS sequence"/>
</dbReference>
<proteinExistence type="predicted"/>
<keyword evidence="3" id="KW-1185">Reference proteome</keyword>
<evidence type="ECO:0000313" key="3">
    <source>
        <dbReference type="Proteomes" id="UP000800235"/>
    </source>
</evidence>
<name>A0A9P4NMD6_9PEZI</name>
<sequence length="149" mass="17232">MGGLPTYTKLKEVLKKRIKEVSKANGHLEETNDLKAEERQLGDPNWNGTRYIVNITPKEYEHHCNICGSTNTENCLSKEHMFRCEGIDVDANTSRQMHEAKARKLDQERQAMTELEREAALAQEDKDHQRLEDYVKEDPGVEFVRSRTS</sequence>
<accession>A0A9P4NMD6</accession>
<evidence type="ECO:0000313" key="2">
    <source>
        <dbReference type="EMBL" id="KAF2428083.1"/>
    </source>
</evidence>
<gene>
    <name evidence="2" type="ORF">EJ08DRAFT_662611</name>
</gene>
<comment type="caution">
    <text evidence="2">The sequence shown here is derived from an EMBL/GenBank/DDBJ whole genome shotgun (WGS) entry which is preliminary data.</text>
</comment>
<dbReference type="EMBL" id="MU007056">
    <property type="protein sequence ID" value="KAF2428083.1"/>
    <property type="molecule type" value="Genomic_DNA"/>
</dbReference>